<accession>A0ABQ2J522</accession>
<comment type="caution">
    <text evidence="3">The sequence shown here is derived from an EMBL/GenBank/DDBJ whole genome shotgun (WGS) entry which is preliminary data.</text>
</comment>
<evidence type="ECO:0008006" key="5">
    <source>
        <dbReference type="Google" id="ProtNLM"/>
    </source>
</evidence>
<name>A0ABQ2J522_9ACTN</name>
<protein>
    <recommendedName>
        <fullName evidence="5">CHRD domain-containing protein</fullName>
    </recommendedName>
</protein>
<organism evidence="3 4">
    <name type="scientific">Streptomyces kronopolitis</name>
    <dbReference type="NCBI Taxonomy" id="1612435"/>
    <lineage>
        <taxon>Bacteria</taxon>
        <taxon>Bacillati</taxon>
        <taxon>Actinomycetota</taxon>
        <taxon>Actinomycetes</taxon>
        <taxon>Kitasatosporales</taxon>
        <taxon>Streptomycetaceae</taxon>
        <taxon>Streptomyces</taxon>
    </lineage>
</organism>
<sequence>MITKRTSRLAVLVALPAALTLTAGGSSLAFAEGNGAYQINLSQLNNSGSKGTAMLSIKGHQLTVKIESEGLVPGQPSAQHLHGSTDGHDFHCPDASDDTNGDGVLTNTEATVDYGNINISLTTKGPTDAMGSGLAVDRMPKADAQGKLSYERTIPVSQAVVDHIKDLHIVQHGIDRNHNNTYDFQGAGKSELDPKLPQEATAPTNCGEVRGAAVGSIPVGGVETGTGPTAEKEVPAAVLGAGGVAFMALTGALTFARRRRGVLLTGHARHAGHAGRTVRSGSNGGAA</sequence>
<dbReference type="RefSeq" id="WP_229699787.1">
    <property type="nucleotide sequence ID" value="NZ_BMND01000005.1"/>
</dbReference>
<feature type="chain" id="PRO_5045396407" description="CHRD domain-containing protein" evidence="2">
    <location>
        <begin position="32"/>
        <end position="287"/>
    </location>
</feature>
<keyword evidence="1" id="KW-1133">Transmembrane helix</keyword>
<dbReference type="EMBL" id="BMND01000005">
    <property type="protein sequence ID" value="GGN39854.1"/>
    <property type="molecule type" value="Genomic_DNA"/>
</dbReference>
<dbReference type="Proteomes" id="UP000600080">
    <property type="component" value="Unassembled WGS sequence"/>
</dbReference>
<keyword evidence="1" id="KW-0472">Membrane</keyword>
<evidence type="ECO:0000313" key="3">
    <source>
        <dbReference type="EMBL" id="GGN39854.1"/>
    </source>
</evidence>
<evidence type="ECO:0000256" key="1">
    <source>
        <dbReference type="SAM" id="Phobius"/>
    </source>
</evidence>
<evidence type="ECO:0000313" key="4">
    <source>
        <dbReference type="Proteomes" id="UP000600080"/>
    </source>
</evidence>
<proteinExistence type="predicted"/>
<reference evidence="4" key="1">
    <citation type="journal article" date="2019" name="Int. J. Syst. Evol. Microbiol.">
        <title>The Global Catalogue of Microorganisms (GCM) 10K type strain sequencing project: providing services to taxonomists for standard genome sequencing and annotation.</title>
        <authorList>
            <consortium name="The Broad Institute Genomics Platform"/>
            <consortium name="The Broad Institute Genome Sequencing Center for Infectious Disease"/>
            <person name="Wu L."/>
            <person name="Ma J."/>
        </authorList>
    </citation>
    <scope>NUCLEOTIDE SEQUENCE [LARGE SCALE GENOMIC DNA]</scope>
    <source>
        <strain evidence="4">CGMCC 4.7323</strain>
    </source>
</reference>
<evidence type="ECO:0000256" key="2">
    <source>
        <dbReference type="SAM" id="SignalP"/>
    </source>
</evidence>
<dbReference type="GeneID" id="301547578"/>
<keyword evidence="2" id="KW-0732">Signal</keyword>
<feature type="signal peptide" evidence="2">
    <location>
        <begin position="1"/>
        <end position="31"/>
    </location>
</feature>
<gene>
    <name evidence="3" type="ORF">GCM10012285_17310</name>
</gene>
<feature type="transmembrane region" description="Helical" evidence="1">
    <location>
        <begin position="236"/>
        <end position="256"/>
    </location>
</feature>
<keyword evidence="1" id="KW-0812">Transmembrane</keyword>
<keyword evidence="4" id="KW-1185">Reference proteome</keyword>